<reference evidence="16 17" key="1">
    <citation type="submission" date="2018-01" db="EMBL/GenBank/DDBJ databases">
        <title>G. obscuriglobus.</title>
        <authorList>
            <person name="Franke J."/>
            <person name="Blomberg W."/>
            <person name="Selmecki A."/>
        </authorList>
    </citation>
    <scope>NUCLEOTIDE SEQUENCE [LARGE SCALE GENOMIC DNA]</scope>
    <source>
        <strain evidence="16 17">DSM 5831</strain>
    </source>
</reference>
<dbReference type="GO" id="GO:0000049">
    <property type="term" value="F:tRNA binding"/>
    <property type="evidence" value="ECO:0007669"/>
    <property type="project" value="UniProtKB-KW"/>
</dbReference>
<evidence type="ECO:0000256" key="2">
    <source>
        <dbReference type="ARBA" id="ARBA00002790"/>
    </source>
</evidence>
<feature type="binding site" evidence="14">
    <location>
        <position position="191"/>
    </location>
    <ligand>
        <name>FMN</name>
        <dbReference type="ChEBI" id="CHEBI:58210"/>
    </ligand>
</feature>
<dbReference type="InterPro" id="IPR001269">
    <property type="entry name" value="DUS_fam"/>
</dbReference>
<dbReference type="PANTHER" id="PTHR45846:SF1">
    <property type="entry name" value="TRNA-DIHYDROURIDINE(47) SYNTHASE [NAD(P)(+)]-LIKE"/>
    <property type="match status" value="1"/>
</dbReference>
<comment type="similarity">
    <text evidence="12">Belongs to the dus family.</text>
</comment>
<evidence type="ECO:0000259" key="15">
    <source>
        <dbReference type="Pfam" id="PF01207"/>
    </source>
</evidence>
<dbReference type="SUPFAM" id="SSF51395">
    <property type="entry name" value="FMN-linked oxidoreductases"/>
    <property type="match status" value="1"/>
</dbReference>
<dbReference type="CDD" id="cd02801">
    <property type="entry name" value="DUS_like_FMN"/>
    <property type="match status" value="1"/>
</dbReference>
<keyword evidence="7" id="KW-0521">NADP</keyword>
<dbReference type="PROSITE" id="PS01136">
    <property type="entry name" value="UPF0034"/>
    <property type="match status" value="1"/>
</dbReference>
<dbReference type="PIRSF" id="PIRSF006621">
    <property type="entry name" value="Dus"/>
    <property type="match status" value="1"/>
</dbReference>
<dbReference type="InterPro" id="IPR004652">
    <property type="entry name" value="DusB-like"/>
</dbReference>
<keyword evidence="4 12" id="KW-0285">Flavoprotein</keyword>
<protein>
    <recommendedName>
        <fullName evidence="12">tRNA-dihydrouridine synthase</fullName>
        <ecNumber evidence="12">1.3.1.-</ecNumber>
    </recommendedName>
</protein>
<comment type="catalytic activity">
    <reaction evidence="10">
        <text>a 5,6-dihydrouridine in tRNA + NADP(+) = a uridine in tRNA + NADPH + H(+)</text>
        <dbReference type="Rhea" id="RHEA:23624"/>
        <dbReference type="Rhea" id="RHEA-COMP:13339"/>
        <dbReference type="Rhea" id="RHEA-COMP:13887"/>
        <dbReference type="ChEBI" id="CHEBI:15378"/>
        <dbReference type="ChEBI" id="CHEBI:57783"/>
        <dbReference type="ChEBI" id="CHEBI:58349"/>
        <dbReference type="ChEBI" id="CHEBI:65315"/>
        <dbReference type="ChEBI" id="CHEBI:74443"/>
    </reaction>
</comment>
<dbReference type="Proteomes" id="UP000245802">
    <property type="component" value="Chromosome"/>
</dbReference>
<dbReference type="Pfam" id="PF01207">
    <property type="entry name" value="Dus"/>
    <property type="match status" value="1"/>
</dbReference>
<dbReference type="PANTHER" id="PTHR45846">
    <property type="entry name" value="TRNA-DIHYDROURIDINE(47) SYNTHASE [NAD(P)(+)]-LIKE"/>
    <property type="match status" value="1"/>
</dbReference>
<feature type="binding site" evidence="14">
    <location>
        <position position="89"/>
    </location>
    <ligand>
        <name>FMN</name>
        <dbReference type="ChEBI" id="CHEBI:58210"/>
    </ligand>
</feature>
<feature type="domain" description="DUS-like FMN-binding" evidence="15">
    <location>
        <begin position="32"/>
        <end position="330"/>
    </location>
</feature>
<keyword evidence="5 12" id="KW-0288">FMN</keyword>
<dbReference type="GO" id="GO:0017150">
    <property type="term" value="F:tRNA dihydrouridine synthase activity"/>
    <property type="evidence" value="ECO:0007669"/>
    <property type="project" value="InterPro"/>
</dbReference>
<organism evidence="16 17">
    <name type="scientific">Gemmata obscuriglobus</name>
    <dbReference type="NCBI Taxonomy" id="114"/>
    <lineage>
        <taxon>Bacteria</taxon>
        <taxon>Pseudomonadati</taxon>
        <taxon>Planctomycetota</taxon>
        <taxon>Planctomycetia</taxon>
        <taxon>Gemmatales</taxon>
        <taxon>Gemmataceae</taxon>
        <taxon>Gemmata</taxon>
    </lineage>
</organism>
<keyword evidence="3" id="KW-0820">tRNA-binding</keyword>
<gene>
    <name evidence="16" type="ORF">C1280_19480</name>
</gene>
<evidence type="ECO:0000256" key="6">
    <source>
        <dbReference type="ARBA" id="ARBA00022694"/>
    </source>
</evidence>
<dbReference type="RefSeq" id="WP_029601222.1">
    <property type="nucleotide sequence ID" value="NZ_CP025958.1"/>
</dbReference>
<dbReference type="NCBIfam" id="TIGR00737">
    <property type="entry name" value="nifR3_yhdG"/>
    <property type="match status" value="1"/>
</dbReference>
<dbReference type="GO" id="GO:0050660">
    <property type="term" value="F:flavin adenine dinucleotide binding"/>
    <property type="evidence" value="ECO:0007669"/>
    <property type="project" value="InterPro"/>
</dbReference>
<dbReference type="InterPro" id="IPR024036">
    <property type="entry name" value="tRNA-dHydroUridine_Synthase_C"/>
</dbReference>
<dbReference type="AlphaFoldDB" id="A0A2Z3H3Q1"/>
<proteinExistence type="inferred from homology"/>
<evidence type="ECO:0000256" key="3">
    <source>
        <dbReference type="ARBA" id="ARBA00022555"/>
    </source>
</evidence>
<keyword evidence="9 12" id="KW-0560">Oxidoreductase</keyword>
<dbReference type="InterPro" id="IPR013785">
    <property type="entry name" value="Aldolase_TIM"/>
</dbReference>
<evidence type="ECO:0000256" key="4">
    <source>
        <dbReference type="ARBA" id="ARBA00022630"/>
    </source>
</evidence>
<feature type="active site" description="Proton donor" evidence="13">
    <location>
        <position position="120"/>
    </location>
</feature>
<comment type="catalytic activity">
    <reaction evidence="11">
        <text>a 5,6-dihydrouridine in tRNA + NAD(+) = a uridine in tRNA + NADH + H(+)</text>
        <dbReference type="Rhea" id="RHEA:54452"/>
        <dbReference type="Rhea" id="RHEA-COMP:13339"/>
        <dbReference type="Rhea" id="RHEA-COMP:13887"/>
        <dbReference type="ChEBI" id="CHEBI:15378"/>
        <dbReference type="ChEBI" id="CHEBI:57540"/>
        <dbReference type="ChEBI" id="CHEBI:57945"/>
        <dbReference type="ChEBI" id="CHEBI:65315"/>
        <dbReference type="ChEBI" id="CHEBI:74443"/>
    </reaction>
</comment>
<evidence type="ECO:0000313" key="16">
    <source>
        <dbReference type="EMBL" id="AWM38952.1"/>
    </source>
</evidence>
<name>A0A2Z3H3Q1_9BACT</name>
<sequence>MTNATAELPPPPPFYREPLSVGSVALASRFNLAPLAGYTNLPFRLSVRELGGVGLCTTDLINARAIVDGIQKTMLLLAHDHAERPLFVQIFGSKPHEMAGAAKWLVENRIADGIDINMGCPVRKVVKTGGGSSLMCDTTGATVGLVSQVVEAVRPVPVSVKMRLGWDDDNLSAPYFAREFEKAGVAALTIHGRTREQGFAGGVNHEGIRRVVEAVEKIPVFGNGDVRSVQDAARMITETGCHGIAIGRGALANPWVFRQFDAWVRTGDPGPRATYAERLAFMRLHLKRLVDWRGSERNGCVHFRKVATWYTKALRFPKKVQQRLVMLSTLAEFEQLIAPFSGGRAPDGWTEYDAQQAHIAVPAGPIAHW</sequence>
<keyword evidence="17" id="KW-1185">Reference proteome</keyword>
<comment type="cofactor">
    <cofactor evidence="1 12 14">
        <name>FMN</name>
        <dbReference type="ChEBI" id="CHEBI:58210"/>
    </cofactor>
</comment>
<evidence type="ECO:0000256" key="12">
    <source>
        <dbReference type="PIRNR" id="PIRNR006621"/>
    </source>
</evidence>
<accession>A0A2Z3H3Q1</accession>
<dbReference type="KEGG" id="gog:C1280_19480"/>
<keyword evidence="6 12" id="KW-0819">tRNA processing</keyword>
<evidence type="ECO:0000256" key="13">
    <source>
        <dbReference type="PIRSR" id="PIRSR006621-1"/>
    </source>
</evidence>
<evidence type="ECO:0000256" key="11">
    <source>
        <dbReference type="ARBA" id="ARBA00048802"/>
    </source>
</evidence>
<feature type="binding site" evidence="14">
    <location>
        <begin position="247"/>
        <end position="248"/>
    </location>
    <ligand>
        <name>FMN</name>
        <dbReference type="ChEBI" id="CHEBI:58210"/>
    </ligand>
</feature>
<evidence type="ECO:0000256" key="8">
    <source>
        <dbReference type="ARBA" id="ARBA00022884"/>
    </source>
</evidence>
<dbReference type="OrthoDB" id="9764501at2"/>
<evidence type="ECO:0000256" key="1">
    <source>
        <dbReference type="ARBA" id="ARBA00001917"/>
    </source>
</evidence>
<dbReference type="EC" id="1.3.1.-" evidence="12"/>
<evidence type="ECO:0000256" key="9">
    <source>
        <dbReference type="ARBA" id="ARBA00023002"/>
    </source>
</evidence>
<dbReference type="EMBL" id="CP025958">
    <property type="protein sequence ID" value="AWM38952.1"/>
    <property type="molecule type" value="Genomic_DNA"/>
</dbReference>
<feature type="binding site" evidence="14">
    <location>
        <position position="161"/>
    </location>
    <ligand>
        <name>FMN</name>
        <dbReference type="ChEBI" id="CHEBI:58210"/>
    </ligand>
</feature>
<keyword evidence="14" id="KW-0547">Nucleotide-binding</keyword>
<evidence type="ECO:0000256" key="7">
    <source>
        <dbReference type="ARBA" id="ARBA00022857"/>
    </source>
</evidence>
<evidence type="ECO:0000313" key="17">
    <source>
        <dbReference type="Proteomes" id="UP000245802"/>
    </source>
</evidence>
<dbReference type="Gene3D" id="1.10.1200.80">
    <property type="entry name" value="Putative flavin oxidoreducatase, domain 2"/>
    <property type="match status" value="1"/>
</dbReference>
<evidence type="ECO:0000256" key="10">
    <source>
        <dbReference type="ARBA" id="ARBA00048205"/>
    </source>
</evidence>
<dbReference type="InterPro" id="IPR035587">
    <property type="entry name" value="DUS-like_FMN-bd"/>
</dbReference>
<comment type="function">
    <text evidence="2 12">Catalyzes the synthesis of 5,6-dihydrouridine (D), a modified base found in the D-loop of most tRNAs, via the reduction of the C5-C6 double bond in target uridines.</text>
</comment>
<dbReference type="Gene3D" id="3.20.20.70">
    <property type="entry name" value="Aldolase class I"/>
    <property type="match status" value="1"/>
</dbReference>
<evidence type="ECO:0000256" key="5">
    <source>
        <dbReference type="ARBA" id="ARBA00022643"/>
    </source>
</evidence>
<keyword evidence="8" id="KW-0694">RNA-binding</keyword>
<evidence type="ECO:0000256" key="14">
    <source>
        <dbReference type="PIRSR" id="PIRSR006621-2"/>
    </source>
</evidence>
<dbReference type="InterPro" id="IPR018517">
    <property type="entry name" value="tRNA_hU_synthase_CS"/>
</dbReference>